<dbReference type="InterPro" id="IPR039422">
    <property type="entry name" value="MarR/SlyA-like"/>
</dbReference>
<comment type="caution">
    <text evidence="2">The sequence shown here is derived from an EMBL/GenBank/DDBJ whole genome shotgun (WGS) entry which is preliminary data.</text>
</comment>
<dbReference type="RefSeq" id="WP_184724354.1">
    <property type="nucleotide sequence ID" value="NZ_JACHJP010000013.1"/>
</dbReference>
<keyword evidence="2" id="KW-0238">DNA-binding</keyword>
<reference evidence="2 3" key="1">
    <citation type="submission" date="2020-08" db="EMBL/GenBank/DDBJ databases">
        <title>Genomic Encyclopedia of Type Strains, Phase III (KMG-III): the genomes of soil and plant-associated and newly described type strains.</title>
        <authorList>
            <person name="Whitman W."/>
        </authorList>
    </citation>
    <scope>NUCLEOTIDE SEQUENCE [LARGE SCALE GENOMIC DNA]</scope>
    <source>
        <strain evidence="2 3">CECT 8840</strain>
    </source>
</reference>
<evidence type="ECO:0000259" key="1">
    <source>
        <dbReference type="PROSITE" id="PS50995"/>
    </source>
</evidence>
<dbReference type="Proteomes" id="UP000552644">
    <property type="component" value="Unassembled WGS sequence"/>
</dbReference>
<dbReference type="PROSITE" id="PS50995">
    <property type="entry name" value="HTH_MARR_2"/>
    <property type="match status" value="1"/>
</dbReference>
<keyword evidence="3" id="KW-1185">Reference proteome</keyword>
<dbReference type="EMBL" id="JACHJP010000013">
    <property type="protein sequence ID" value="MBB4920341.1"/>
    <property type="molecule type" value="Genomic_DNA"/>
</dbReference>
<dbReference type="SMART" id="SM00347">
    <property type="entry name" value="HTH_MARR"/>
    <property type="match status" value="1"/>
</dbReference>
<dbReference type="PANTHER" id="PTHR33164">
    <property type="entry name" value="TRANSCRIPTIONAL REGULATOR, MARR FAMILY"/>
    <property type="match status" value="1"/>
</dbReference>
<name>A0A7W7VRP8_9ACTN</name>
<dbReference type="GO" id="GO:0006950">
    <property type="term" value="P:response to stress"/>
    <property type="evidence" value="ECO:0007669"/>
    <property type="project" value="TreeGrafter"/>
</dbReference>
<gene>
    <name evidence="2" type="ORF">FHS44_007490</name>
</gene>
<dbReference type="Pfam" id="PF12802">
    <property type="entry name" value="MarR_2"/>
    <property type="match status" value="1"/>
</dbReference>
<protein>
    <submittedName>
        <fullName evidence="2">DNA-binding MarR family transcriptional regulator</fullName>
    </submittedName>
</protein>
<evidence type="ECO:0000313" key="3">
    <source>
        <dbReference type="Proteomes" id="UP000552644"/>
    </source>
</evidence>
<sequence>MHWGSVEDVHATAAVERAMVAIRRSQSRRALLKMGGATVDPTLFEVVDVVEEGGGAATVTSVADRLGVDQPRASRLVARAVEEGLVRRVADPSDGRRSTLALTDLGTEHAERVHAFRCEVFGTAMRAWPEHDRQEFARLLTDFVEALGQGHGKSDGF</sequence>
<dbReference type="GO" id="GO:0003677">
    <property type="term" value="F:DNA binding"/>
    <property type="evidence" value="ECO:0007669"/>
    <property type="project" value="UniProtKB-KW"/>
</dbReference>
<proteinExistence type="predicted"/>
<evidence type="ECO:0000313" key="2">
    <source>
        <dbReference type="EMBL" id="MBB4920341.1"/>
    </source>
</evidence>
<dbReference type="Gene3D" id="1.10.10.10">
    <property type="entry name" value="Winged helix-like DNA-binding domain superfamily/Winged helix DNA-binding domain"/>
    <property type="match status" value="1"/>
</dbReference>
<dbReference type="PANTHER" id="PTHR33164:SF57">
    <property type="entry name" value="MARR-FAMILY TRANSCRIPTIONAL REGULATOR"/>
    <property type="match status" value="1"/>
</dbReference>
<dbReference type="AlphaFoldDB" id="A0A7W7VRP8"/>
<dbReference type="GO" id="GO:0003700">
    <property type="term" value="F:DNA-binding transcription factor activity"/>
    <property type="evidence" value="ECO:0007669"/>
    <property type="project" value="InterPro"/>
</dbReference>
<accession>A0A7W7VRP8</accession>
<organism evidence="2 3">
    <name type="scientific">Streptosporangium saharense</name>
    <dbReference type="NCBI Taxonomy" id="1706840"/>
    <lineage>
        <taxon>Bacteria</taxon>
        <taxon>Bacillati</taxon>
        <taxon>Actinomycetota</taxon>
        <taxon>Actinomycetes</taxon>
        <taxon>Streptosporangiales</taxon>
        <taxon>Streptosporangiaceae</taxon>
        <taxon>Streptosporangium</taxon>
    </lineage>
</organism>
<dbReference type="SUPFAM" id="SSF46785">
    <property type="entry name" value="Winged helix' DNA-binding domain"/>
    <property type="match status" value="1"/>
</dbReference>
<feature type="domain" description="HTH marR-type" evidence="1">
    <location>
        <begin position="8"/>
        <end position="145"/>
    </location>
</feature>
<dbReference type="InterPro" id="IPR036388">
    <property type="entry name" value="WH-like_DNA-bd_sf"/>
</dbReference>
<dbReference type="InterPro" id="IPR036390">
    <property type="entry name" value="WH_DNA-bd_sf"/>
</dbReference>
<dbReference type="InterPro" id="IPR000835">
    <property type="entry name" value="HTH_MarR-typ"/>
</dbReference>